<protein>
    <submittedName>
        <fullName evidence="1">Uncharacterized protein</fullName>
    </submittedName>
</protein>
<organism evidence="1">
    <name type="scientific">Arundo donax</name>
    <name type="common">Giant reed</name>
    <name type="synonym">Donax arundinaceus</name>
    <dbReference type="NCBI Taxonomy" id="35708"/>
    <lineage>
        <taxon>Eukaryota</taxon>
        <taxon>Viridiplantae</taxon>
        <taxon>Streptophyta</taxon>
        <taxon>Embryophyta</taxon>
        <taxon>Tracheophyta</taxon>
        <taxon>Spermatophyta</taxon>
        <taxon>Magnoliopsida</taxon>
        <taxon>Liliopsida</taxon>
        <taxon>Poales</taxon>
        <taxon>Poaceae</taxon>
        <taxon>PACMAD clade</taxon>
        <taxon>Arundinoideae</taxon>
        <taxon>Arundineae</taxon>
        <taxon>Arundo</taxon>
    </lineage>
</organism>
<sequence>MPRHYVLKVLKEKGLVKKDVDFYGTVSQIEKTFAKRFLDPYKESVPGLADSYAAACACQDSPIIQP</sequence>
<dbReference type="AlphaFoldDB" id="A0A0A9BKC6"/>
<evidence type="ECO:0000313" key="1">
    <source>
        <dbReference type="EMBL" id="JAD61645.1"/>
    </source>
</evidence>
<name>A0A0A9BKC6_ARUDO</name>
<reference evidence="1" key="1">
    <citation type="submission" date="2014-09" db="EMBL/GenBank/DDBJ databases">
        <authorList>
            <person name="Magalhaes I.L.F."/>
            <person name="Oliveira U."/>
            <person name="Santos F.R."/>
            <person name="Vidigal T.H.D.A."/>
            <person name="Brescovit A.D."/>
            <person name="Santos A.J."/>
        </authorList>
    </citation>
    <scope>NUCLEOTIDE SEQUENCE</scope>
    <source>
        <tissue evidence="1">Shoot tissue taken approximately 20 cm above the soil surface</tissue>
    </source>
</reference>
<accession>A0A0A9BKC6</accession>
<reference evidence="1" key="2">
    <citation type="journal article" date="2015" name="Data Brief">
        <title>Shoot transcriptome of the giant reed, Arundo donax.</title>
        <authorList>
            <person name="Barrero R.A."/>
            <person name="Guerrero F.D."/>
            <person name="Moolhuijzen P."/>
            <person name="Goolsby J.A."/>
            <person name="Tidwell J."/>
            <person name="Bellgard S.E."/>
            <person name="Bellgard M.I."/>
        </authorList>
    </citation>
    <scope>NUCLEOTIDE SEQUENCE</scope>
    <source>
        <tissue evidence="1">Shoot tissue taken approximately 20 cm above the soil surface</tissue>
    </source>
</reference>
<proteinExistence type="predicted"/>
<dbReference type="EMBL" id="GBRH01236250">
    <property type="protein sequence ID" value="JAD61645.1"/>
    <property type="molecule type" value="Transcribed_RNA"/>
</dbReference>